<comment type="caution">
    <text evidence="3">The sequence shown here is derived from an EMBL/GenBank/DDBJ whole genome shotgun (WGS) entry which is preliminary data.</text>
</comment>
<reference evidence="3 4" key="1">
    <citation type="submission" date="2013-09" db="EMBL/GenBank/DDBJ databases">
        <title>High correlation between genotypes and phenotypes of environmental bacteria Comamonas testosteroni strains.</title>
        <authorList>
            <person name="Liu L."/>
            <person name="Zhu W."/>
            <person name="Xia X."/>
            <person name="Xu B."/>
            <person name="Luo M."/>
            <person name="Wang G."/>
        </authorList>
    </citation>
    <scope>NUCLEOTIDE SEQUENCE [LARGE SCALE GENOMIC DNA]</scope>
    <source>
        <strain evidence="3 4">JL40</strain>
    </source>
</reference>
<dbReference type="SUPFAM" id="SSF46689">
    <property type="entry name" value="Homeodomain-like"/>
    <property type="match status" value="1"/>
</dbReference>
<dbReference type="EMBL" id="AWOR01000043">
    <property type="protein sequence ID" value="KGH30541.1"/>
    <property type="molecule type" value="Genomic_DNA"/>
</dbReference>
<proteinExistence type="predicted"/>
<organism evidence="3 4">
    <name type="scientific">Comamonas testosteroni</name>
    <name type="common">Pseudomonas testosteroni</name>
    <dbReference type="NCBI Taxonomy" id="285"/>
    <lineage>
        <taxon>Bacteria</taxon>
        <taxon>Pseudomonadati</taxon>
        <taxon>Pseudomonadota</taxon>
        <taxon>Betaproteobacteria</taxon>
        <taxon>Burkholderiales</taxon>
        <taxon>Comamonadaceae</taxon>
        <taxon>Comamonas</taxon>
    </lineage>
</organism>
<feature type="compositionally biased region" description="Polar residues" evidence="2">
    <location>
        <begin position="1"/>
        <end position="17"/>
    </location>
</feature>
<keyword evidence="1" id="KW-0175">Coiled coil</keyword>
<dbReference type="AlphaFoldDB" id="A0A096FJM4"/>
<evidence type="ECO:0000256" key="2">
    <source>
        <dbReference type="SAM" id="MobiDB-lite"/>
    </source>
</evidence>
<sequence length="152" mass="17095">MQRSSTQRSGSSAGQESRPTPRRRDRERTMADLQNALEILQSLGQKITLKAVADQANVSPSLINHRYPDFAEQVRALVGRTIRQQRNDTADLLAEARERNRQLNKQVKDQLAEITRLVSKNEALRKELDLQSAIAQGKVTKGEFGCTTTPQQ</sequence>
<dbReference type="InterPro" id="IPR009057">
    <property type="entry name" value="Homeodomain-like_sf"/>
</dbReference>
<evidence type="ECO:0000256" key="1">
    <source>
        <dbReference type="SAM" id="Coils"/>
    </source>
</evidence>
<gene>
    <name evidence="3" type="ORF">P353_10490</name>
</gene>
<feature type="region of interest" description="Disordered" evidence="2">
    <location>
        <begin position="1"/>
        <end position="27"/>
    </location>
</feature>
<dbReference type="Proteomes" id="UP000029553">
    <property type="component" value="Unassembled WGS sequence"/>
</dbReference>
<dbReference type="Gene3D" id="1.10.357.10">
    <property type="entry name" value="Tetracycline Repressor, domain 2"/>
    <property type="match status" value="1"/>
</dbReference>
<accession>A0A096FJM4</accession>
<name>A0A096FJM4_COMTE</name>
<evidence type="ECO:0000313" key="4">
    <source>
        <dbReference type="Proteomes" id="UP000029553"/>
    </source>
</evidence>
<feature type="coiled-coil region" evidence="1">
    <location>
        <begin position="86"/>
        <end position="127"/>
    </location>
</feature>
<evidence type="ECO:0000313" key="3">
    <source>
        <dbReference type="EMBL" id="KGH30541.1"/>
    </source>
</evidence>
<protein>
    <submittedName>
        <fullName evidence="3">TetR family transcriptional regulator</fullName>
    </submittedName>
</protein>